<evidence type="ECO:0000256" key="5">
    <source>
        <dbReference type="ARBA" id="ARBA00016895"/>
    </source>
</evidence>
<feature type="binding site" evidence="17">
    <location>
        <position position="28"/>
    </location>
    <ligand>
        <name>[4Fe-4S] cluster</name>
        <dbReference type="ChEBI" id="CHEBI:49883"/>
    </ligand>
</feature>
<proteinExistence type="inferred from homology"/>
<keyword evidence="14 17" id="KW-0676">Redox-active center</keyword>
<gene>
    <name evidence="17" type="primary">queH</name>
    <name evidence="18" type="ORF">H9727_01730</name>
</gene>
<evidence type="ECO:0000256" key="12">
    <source>
        <dbReference type="ARBA" id="ARBA00023014"/>
    </source>
</evidence>
<feature type="binding site" evidence="17">
    <location>
        <position position="110"/>
    </location>
    <ligand>
        <name>[4Fe-4S] cluster</name>
        <dbReference type="ChEBI" id="CHEBI:49883"/>
    </ligand>
</feature>
<dbReference type="Pfam" id="PF02677">
    <property type="entry name" value="QueH"/>
    <property type="match status" value="1"/>
</dbReference>
<dbReference type="Proteomes" id="UP000824132">
    <property type="component" value="Unassembled WGS sequence"/>
</dbReference>
<evidence type="ECO:0000256" key="11">
    <source>
        <dbReference type="ARBA" id="ARBA00023004"/>
    </source>
</evidence>
<keyword evidence="12 17" id="KW-0411">Iron-sulfur</keyword>
<dbReference type="PANTHER" id="PTHR36701">
    <property type="entry name" value="EPOXYQUEUOSINE REDUCTASE QUEH"/>
    <property type="match status" value="1"/>
</dbReference>
<evidence type="ECO:0000256" key="10">
    <source>
        <dbReference type="ARBA" id="ARBA00023002"/>
    </source>
</evidence>
<dbReference type="GO" id="GO:0051539">
    <property type="term" value="F:4 iron, 4 sulfur cluster binding"/>
    <property type="evidence" value="ECO:0007669"/>
    <property type="project" value="UniProtKB-UniRule"/>
</dbReference>
<dbReference type="AlphaFoldDB" id="A0A9D2AA79"/>
<evidence type="ECO:0000313" key="18">
    <source>
        <dbReference type="EMBL" id="HIZ02985.1"/>
    </source>
</evidence>
<reference evidence="18" key="2">
    <citation type="submission" date="2021-04" db="EMBL/GenBank/DDBJ databases">
        <authorList>
            <person name="Gilroy R."/>
        </authorList>
    </citation>
    <scope>NUCLEOTIDE SEQUENCE</scope>
    <source>
        <strain evidence="18">CHK187-5294</strain>
    </source>
</reference>
<evidence type="ECO:0000313" key="19">
    <source>
        <dbReference type="Proteomes" id="UP000824132"/>
    </source>
</evidence>
<evidence type="ECO:0000256" key="13">
    <source>
        <dbReference type="ARBA" id="ARBA00023157"/>
    </source>
</evidence>
<evidence type="ECO:0000256" key="14">
    <source>
        <dbReference type="ARBA" id="ARBA00023284"/>
    </source>
</evidence>
<comment type="pathway">
    <text evidence="2 17">tRNA modification; tRNA-queuosine biosynthesis.</text>
</comment>
<dbReference type="InterPro" id="IPR003828">
    <property type="entry name" value="QueH"/>
</dbReference>
<sequence>MNKPDYNKKMKELMAEAQTGARLLLHSCCGPCSSRCLEALKDKFSVTVFYYNPNITDKEEYARRKAEQLRLLRETGWAEFLDCDYYPEEFFAAAKGFEGEKEGGARCYQCYALRLERTARAAKENGFEWFCSTLSVSPHKNAEWLNELGQKSEARYGVRWLYNDFKKENGYLRSVQLAQEHHLYRQNYCGCVFSDWRKGKDQNDMPAR</sequence>
<keyword evidence="10 17" id="KW-0560">Oxidoreductase</keyword>
<feature type="disulfide bond" description="Redox-active" evidence="17">
    <location>
        <begin position="189"/>
        <end position="191"/>
    </location>
</feature>
<dbReference type="HAMAP" id="MF_02089">
    <property type="entry name" value="QueH"/>
    <property type="match status" value="1"/>
</dbReference>
<dbReference type="PANTHER" id="PTHR36701:SF1">
    <property type="entry name" value="EPOXYQUEUOSINE REDUCTASE QUEH"/>
    <property type="match status" value="1"/>
</dbReference>
<feature type="binding site" evidence="17">
    <location>
        <position position="107"/>
    </location>
    <ligand>
        <name>[4Fe-4S] cluster</name>
        <dbReference type="ChEBI" id="CHEBI:49883"/>
    </ligand>
</feature>
<dbReference type="GO" id="GO:0046872">
    <property type="term" value="F:metal ion binding"/>
    <property type="evidence" value="ECO:0007669"/>
    <property type="project" value="UniProtKB-KW"/>
</dbReference>
<evidence type="ECO:0000256" key="1">
    <source>
        <dbReference type="ARBA" id="ARBA00002268"/>
    </source>
</evidence>
<dbReference type="EC" id="1.17.99.6" evidence="4 17"/>
<evidence type="ECO:0000256" key="8">
    <source>
        <dbReference type="ARBA" id="ARBA00022723"/>
    </source>
</evidence>
<comment type="similarity">
    <text evidence="3 17">Belongs to the QueH family.</text>
</comment>
<organism evidence="18 19">
    <name type="scientific">Candidatus Borkfalkia avistercoris</name>
    <dbReference type="NCBI Taxonomy" id="2838504"/>
    <lineage>
        <taxon>Bacteria</taxon>
        <taxon>Bacillati</taxon>
        <taxon>Bacillota</taxon>
        <taxon>Clostridia</taxon>
        <taxon>Christensenellales</taxon>
        <taxon>Christensenellaceae</taxon>
        <taxon>Candidatus Borkfalkia</taxon>
    </lineage>
</organism>
<comment type="catalytic activity">
    <reaction evidence="16 17">
        <text>epoxyqueuosine(34) in tRNA + AH2 = queuosine(34) in tRNA + A + H2O</text>
        <dbReference type="Rhea" id="RHEA:32159"/>
        <dbReference type="Rhea" id="RHEA-COMP:18571"/>
        <dbReference type="Rhea" id="RHEA-COMP:18582"/>
        <dbReference type="ChEBI" id="CHEBI:13193"/>
        <dbReference type="ChEBI" id="CHEBI:15377"/>
        <dbReference type="ChEBI" id="CHEBI:17499"/>
        <dbReference type="ChEBI" id="CHEBI:194431"/>
        <dbReference type="ChEBI" id="CHEBI:194443"/>
        <dbReference type="EC" id="1.17.99.6"/>
    </reaction>
</comment>
<protein>
    <recommendedName>
        <fullName evidence="5 17">Epoxyqueuosine reductase QueH</fullName>
        <ecNumber evidence="4 17">1.17.99.6</ecNumber>
    </recommendedName>
    <alternativeName>
        <fullName evidence="15 17">Queuosine biosynthesis protein QueH</fullName>
    </alternativeName>
</protein>
<evidence type="ECO:0000256" key="9">
    <source>
        <dbReference type="ARBA" id="ARBA00022785"/>
    </source>
</evidence>
<evidence type="ECO:0000256" key="2">
    <source>
        <dbReference type="ARBA" id="ARBA00004691"/>
    </source>
</evidence>
<keyword evidence="13 17" id="KW-1015">Disulfide bond</keyword>
<evidence type="ECO:0000256" key="15">
    <source>
        <dbReference type="ARBA" id="ARBA00031446"/>
    </source>
</evidence>
<dbReference type="EMBL" id="DXCL01000009">
    <property type="protein sequence ID" value="HIZ02985.1"/>
    <property type="molecule type" value="Genomic_DNA"/>
</dbReference>
<comment type="function">
    <text evidence="1 17">Catalyzes the conversion of epoxyqueuosine (oQ) to queuosine (Q), which is a hypermodified base found in the wobble positions of tRNA(Asp), tRNA(Asn), tRNA(His) and tRNA(Tyr).</text>
</comment>
<keyword evidence="8 17" id="KW-0479">Metal-binding</keyword>
<accession>A0A9D2AA79</accession>
<keyword evidence="6 17" id="KW-0004">4Fe-4S</keyword>
<dbReference type="GO" id="GO:0052693">
    <property type="term" value="F:epoxyqueuosine reductase activity"/>
    <property type="evidence" value="ECO:0007669"/>
    <property type="project" value="UniProtKB-UniRule"/>
</dbReference>
<comment type="caution">
    <text evidence="18">The sequence shown here is derived from an EMBL/GenBank/DDBJ whole genome shotgun (WGS) entry which is preliminary data.</text>
</comment>
<evidence type="ECO:0000256" key="7">
    <source>
        <dbReference type="ARBA" id="ARBA00022694"/>
    </source>
</evidence>
<evidence type="ECO:0000256" key="4">
    <source>
        <dbReference type="ARBA" id="ARBA00012622"/>
    </source>
</evidence>
<reference evidence="18" key="1">
    <citation type="journal article" date="2021" name="PeerJ">
        <title>Extensive microbial diversity within the chicken gut microbiome revealed by metagenomics and culture.</title>
        <authorList>
            <person name="Gilroy R."/>
            <person name="Ravi A."/>
            <person name="Getino M."/>
            <person name="Pursley I."/>
            <person name="Horton D.L."/>
            <person name="Alikhan N.F."/>
            <person name="Baker D."/>
            <person name="Gharbi K."/>
            <person name="Hall N."/>
            <person name="Watson M."/>
            <person name="Adriaenssens E.M."/>
            <person name="Foster-Nyarko E."/>
            <person name="Jarju S."/>
            <person name="Secka A."/>
            <person name="Antonio M."/>
            <person name="Oren A."/>
            <person name="Chaudhuri R.R."/>
            <person name="La Ragione R."/>
            <person name="Hildebrand F."/>
            <person name="Pallen M.J."/>
        </authorList>
    </citation>
    <scope>NUCLEOTIDE SEQUENCE</scope>
    <source>
        <strain evidence="18">CHK187-5294</strain>
    </source>
</reference>
<evidence type="ECO:0000256" key="17">
    <source>
        <dbReference type="HAMAP-Rule" id="MF_02089"/>
    </source>
</evidence>
<evidence type="ECO:0000256" key="6">
    <source>
        <dbReference type="ARBA" id="ARBA00022485"/>
    </source>
</evidence>
<keyword evidence="7 17" id="KW-0819">tRNA processing</keyword>
<dbReference type="GO" id="GO:0008616">
    <property type="term" value="P:tRNA queuosine(34) biosynthetic process"/>
    <property type="evidence" value="ECO:0007669"/>
    <property type="project" value="UniProtKB-UniRule"/>
</dbReference>
<keyword evidence="11 17" id="KW-0408">Iron</keyword>
<evidence type="ECO:0000256" key="3">
    <source>
        <dbReference type="ARBA" id="ARBA00008207"/>
    </source>
</evidence>
<keyword evidence="9 17" id="KW-0671">Queuosine biosynthesis</keyword>
<evidence type="ECO:0000256" key="16">
    <source>
        <dbReference type="ARBA" id="ARBA00047415"/>
    </source>
</evidence>
<feature type="binding site" evidence="17">
    <location>
        <position position="29"/>
    </location>
    <ligand>
        <name>[4Fe-4S] cluster</name>
        <dbReference type="ChEBI" id="CHEBI:49883"/>
    </ligand>
</feature>
<name>A0A9D2AA79_9FIRM</name>